<dbReference type="InterPro" id="IPR023577">
    <property type="entry name" value="CYTH_domain"/>
</dbReference>
<dbReference type="RefSeq" id="WP_010073255.1">
    <property type="nucleotide sequence ID" value="NC_014393.1"/>
</dbReference>
<dbReference type="InterPro" id="IPR033469">
    <property type="entry name" value="CYTH-like_dom_sf"/>
</dbReference>
<protein>
    <submittedName>
        <fullName evidence="2">Adenylate cyclase</fullName>
    </submittedName>
</protein>
<dbReference type="eggNOG" id="COG1437">
    <property type="taxonomic scope" value="Bacteria"/>
</dbReference>
<dbReference type="InterPro" id="IPR008173">
    <property type="entry name" value="Adenylyl_cyclase_CyaB"/>
</dbReference>
<dbReference type="EMBL" id="CP002160">
    <property type="protein sequence ID" value="ADL52871.1"/>
    <property type="molecule type" value="Genomic_DNA"/>
</dbReference>
<dbReference type="STRING" id="573061.Clocel_3185"/>
<dbReference type="OrthoDB" id="1953701at2"/>
<keyword evidence="3" id="KW-1185">Reference proteome</keyword>
<evidence type="ECO:0000259" key="1">
    <source>
        <dbReference type="PROSITE" id="PS51707"/>
    </source>
</evidence>
<dbReference type="AlphaFoldDB" id="D9SUB6"/>
<dbReference type="PANTHER" id="PTHR21028:SF2">
    <property type="entry name" value="CYTH DOMAIN-CONTAINING PROTEIN"/>
    <property type="match status" value="1"/>
</dbReference>
<dbReference type="SMART" id="SM01118">
    <property type="entry name" value="CYTH"/>
    <property type="match status" value="1"/>
</dbReference>
<evidence type="ECO:0000313" key="3">
    <source>
        <dbReference type="Proteomes" id="UP000002730"/>
    </source>
</evidence>
<gene>
    <name evidence="2" type="ordered locus">Clocel_3185</name>
</gene>
<feature type="domain" description="CYTH" evidence="1">
    <location>
        <begin position="1"/>
        <end position="175"/>
    </location>
</feature>
<dbReference type="PROSITE" id="PS51707">
    <property type="entry name" value="CYTH"/>
    <property type="match status" value="1"/>
</dbReference>
<organism evidence="2 3">
    <name type="scientific">Clostridium cellulovorans (strain ATCC 35296 / DSM 3052 / OCM 3 / 743B)</name>
    <dbReference type="NCBI Taxonomy" id="573061"/>
    <lineage>
        <taxon>Bacteria</taxon>
        <taxon>Bacillati</taxon>
        <taxon>Bacillota</taxon>
        <taxon>Clostridia</taxon>
        <taxon>Eubacteriales</taxon>
        <taxon>Clostridiaceae</taxon>
        <taxon>Clostridium</taxon>
    </lineage>
</organism>
<dbReference type="Gene3D" id="2.40.320.10">
    <property type="entry name" value="Hypothetical Protein Pfu-838710-001"/>
    <property type="match status" value="1"/>
</dbReference>
<dbReference type="HOGENOM" id="CLU_128116_0_0_9"/>
<accession>D9SUB6</accession>
<name>D9SUB6_CLOC7</name>
<dbReference type="CDD" id="cd07890">
    <property type="entry name" value="CYTH-like_AC_IV-like"/>
    <property type="match status" value="1"/>
</dbReference>
<dbReference type="KEGG" id="ccb:Clocel_3185"/>
<dbReference type="Proteomes" id="UP000002730">
    <property type="component" value="Chromosome"/>
</dbReference>
<sequence>MNELETKIIDISVDDIKDKLANINATLVKKENQINYIFDFEDRRLLAKKGYARVRVVEDLLHNKSVTYMTTKRLISEEVYKLMEENETIIDDSEAGIKIFKSLGLLICEEVKKYRESYSYKNTLVEIDINDKSFCPFPYLEIESESEDEVAEIVNLLGYTMADTNPKSIYEIMNDKGL</sequence>
<dbReference type="SUPFAM" id="SSF55154">
    <property type="entry name" value="CYTH-like phosphatases"/>
    <property type="match status" value="1"/>
</dbReference>
<dbReference type="PANTHER" id="PTHR21028">
    <property type="entry name" value="SI:CH211-156B7.4"/>
    <property type="match status" value="1"/>
</dbReference>
<reference evidence="2 3" key="1">
    <citation type="submission" date="2010-08" db="EMBL/GenBank/DDBJ databases">
        <title>Complete sequence of Clostridium cellulovorans 743B.</title>
        <authorList>
            <consortium name="US DOE Joint Genome Institute"/>
            <person name="Lucas S."/>
            <person name="Copeland A."/>
            <person name="Lapidus A."/>
            <person name="Cheng J.-F."/>
            <person name="Bruce D."/>
            <person name="Goodwin L."/>
            <person name="Pitluck S."/>
            <person name="Chertkov O."/>
            <person name="Detter J.C."/>
            <person name="Han C."/>
            <person name="Tapia R."/>
            <person name="Land M."/>
            <person name="Hauser L."/>
            <person name="Chang Y.-J."/>
            <person name="Jeffries C."/>
            <person name="Kyrpides N."/>
            <person name="Ivanova N."/>
            <person name="Mikhailova N."/>
            <person name="Hemme C.L."/>
            <person name="Woyke T."/>
        </authorList>
    </citation>
    <scope>NUCLEOTIDE SEQUENCE [LARGE SCALE GENOMIC DNA]</scope>
    <source>
        <strain evidence="3">ATCC 35296 / DSM 3052 / OCM 3 / 743B</strain>
    </source>
</reference>
<proteinExistence type="predicted"/>
<dbReference type="Pfam" id="PF01928">
    <property type="entry name" value="CYTH"/>
    <property type="match status" value="1"/>
</dbReference>
<evidence type="ECO:0000313" key="2">
    <source>
        <dbReference type="EMBL" id="ADL52871.1"/>
    </source>
</evidence>